<feature type="transmembrane region" description="Helical" evidence="1">
    <location>
        <begin position="12"/>
        <end position="31"/>
    </location>
</feature>
<evidence type="ECO:0000313" key="3">
    <source>
        <dbReference type="EMBL" id="MBD2756106.1"/>
    </source>
</evidence>
<feature type="transmembrane region" description="Helical" evidence="1">
    <location>
        <begin position="51"/>
        <end position="70"/>
    </location>
</feature>
<organism evidence="3 4">
    <name type="scientific">Spirosoma validum</name>
    <dbReference type="NCBI Taxonomy" id="2771355"/>
    <lineage>
        <taxon>Bacteria</taxon>
        <taxon>Pseudomonadati</taxon>
        <taxon>Bacteroidota</taxon>
        <taxon>Cytophagia</taxon>
        <taxon>Cytophagales</taxon>
        <taxon>Cytophagaceae</taxon>
        <taxon>Spirosoma</taxon>
    </lineage>
</organism>
<feature type="transmembrane region" description="Helical" evidence="1">
    <location>
        <begin position="219"/>
        <end position="235"/>
    </location>
</feature>
<dbReference type="GO" id="GO:0016747">
    <property type="term" value="F:acyltransferase activity, transferring groups other than amino-acyl groups"/>
    <property type="evidence" value="ECO:0007669"/>
    <property type="project" value="InterPro"/>
</dbReference>
<dbReference type="Pfam" id="PF01757">
    <property type="entry name" value="Acyl_transf_3"/>
    <property type="match status" value="1"/>
</dbReference>
<dbReference type="EMBL" id="JACXAA010000011">
    <property type="protein sequence ID" value="MBD2756106.1"/>
    <property type="molecule type" value="Genomic_DNA"/>
</dbReference>
<evidence type="ECO:0000259" key="2">
    <source>
        <dbReference type="Pfam" id="PF01757"/>
    </source>
</evidence>
<dbReference type="GO" id="GO:0016020">
    <property type="term" value="C:membrane"/>
    <property type="evidence" value="ECO:0007669"/>
    <property type="project" value="TreeGrafter"/>
</dbReference>
<proteinExistence type="predicted"/>
<feature type="domain" description="Acyltransferase 3" evidence="2">
    <location>
        <begin position="13"/>
        <end position="336"/>
    </location>
</feature>
<dbReference type="PANTHER" id="PTHR23028">
    <property type="entry name" value="ACETYLTRANSFERASE"/>
    <property type="match status" value="1"/>
</dbReference>
<feature type="transmembrane region" description="Helical" evidence="1">
    <location>
        <begin position="321"/>
        <end position="342"/>
    </location>
</feature>
<gene>
    <name evidence="3" type="ORF">IC230_24625</name>
</gene>
<dbReference type="Proteomes" id="UP000653797">
    <property type="component" value="Unassembled WGS sequence"/>
</dbReference>
<keyword evidence="1" id="KW-0472">Membrane</keyword>
<feature type="transmembrane region" description="Helical" evidence="1">
    <location>
        <begin position="181"/>
        <end position="199"/>
    </location>
</feature>
<feature type="transmembrane region" description="Helical" evidence="1">
    <location>
        <begin position="155"/>
        <end position="174"/>
    </location>
</feature>
<sequence>MKPVVSSSHHTNNFDVIRLVASVFVLITHSYQLSGRFHTESEFMEQFSGHHFPLSYFGVGIFFIISGYLISQSLYRSASALDYLRKRVARIFPGLVVMVLLTIFVLGPLFTTFKLSTYFSDPETYTYLKNCLLFKSQSHLPGVFLRNPTTPMVNGSLWTLVYEFSFYLVLLFCYQTGLLRFRFLNLALFGIGISVFTLLKEIPIYYNYYPSINMSPGDLMRFLLFFWSGVLAFLYRDRISYTGNGALLAATGCISLIYLRQYDLFNSLAYILLPYLIFYLAYIQGSLNDFGRHGDFSYGIYIYGYPVQQAIVSFYPNMQGIMLMVLSVLIVAPLAWMSWFWVESPALRWIKSKKQKLALESNIVSS</sequence>
<dbReference type="RefSeq" id="WP_191041737.1">
    <property type="nucleotide sequence ID" value="NZ_JACXAA010000011.1"/>
</dbReference>
<feature type="transmembrane region" description="Helical" evidence="1">
    <location>
        <begin position="91"/>
        <end position="110"/>
    </location>
</feature>
<keyword evidence="4" id="KW-1185">Reference proteome</keyword>
<protein>
    <submittedName>
        <fullName evidence="3">Acyltransferase</fullName>
    </submittedName>
</protein>
<dbReference type="InterPro" id="IPR002656">
    <property type="entry name" value="Acyl_transf_3_dom"/>
</dbReference>
<accession>A0A927B6H7</accession>
<evidence type="ECO:0000313" key="4">
    <source>
        <dbReference type="Proteomes" id="UP000653797"/>
    </source>
</evidence>
<dbReference type="InterPro" id="IPR050879">
    <property type="entry name" value="Acyltransferase_3"/>
</dbReference>
<dbReference type="AlphaFoldDB" id="A0A927B6H7"/>
<feature type="transmembrane region" description="Helical" evidence="1">
    <location>
        <begin position="265"/>
        <end position="283"/>
    </location>
</feature>
<keyword evidence="1" id="KW-1133">Transmembrane helix</keyword>
<keyword evidence="3" id="KW-0012">Acyltransferase</keyword>
<evidence type="ECO:0000256" key="1">
    <source>
        <dbReference type="SAM" id="Phobius"/>
    </source>
</evidence>
<keyword evidence="3" id="KW-0808">Transferase</keyword>
<reference evidence="3" key="1">
    <citation type="submission" date="2020-09" db="EMBL/GenBank/DDBJ databases">
        <authorList>
            <person name="Kim M.K."/>
        </authorList>
    </citation>
    <scope>NUCLEOTIDE SEQUENCE</scope>
    <source>
        <strain evidence="3">BT704</strain>
    </source>
</reference>
<comment type="caution">
    <text evidence="3">The sequence shown here is derived from an EMBL/GenBank/DDBJ whole genome shotgun (WGS) entry which is preliminary data.</text>
</comment>
<dbReference type="GO" id="GO:0000271">
    <property type="term" value="P:polysaccharide biosynthetic process"/>
    <property type="evidence" value="ECO:0007669"/>
    <property type="project" value="TreeGrafter"/>
</dbReference>
<name>A0A927B6H7_9BACT</name>
<keyword evidence="1" id="KW-0812">Transmembrane</keyword>
<dbReference type="PANTHER" id="PTHR23028:SF53">
    <property type="entry name" value="ACYL_TRANSF_3 DOMAIN-CONTAINING PROTEIN"/>
    <property type="match status" value="1"/>
</dbReference>